<gene>
    <name evidence="2" type="ORF">B0H16DRAFT_303545</name>
</gene>
<reference evidence="2" key="1">
    <citation type="submission" date="2023-03" db="EMBL/GenBank/DDBJ databases">
        <title>Massive genome expansion in bonnet fungi (Mycena s.s.) driven by repeated elements and novel gene families across ecological guilds.</title>
        <authorList>
            <consortium name="Lawrence Berkeley National Laboratory"/>
            <person name="Harder C.B."/>
            <person name="Miyauchi S."/>
            <person name="Viragh M."/>
            <person name="Kuo A."/>
            <person name="Thoen E."/>
            <person name="Andreopoulos B."/>
            <person name="Lu D."/>
            <person name="Skrede I."/>
            <person name="Drula E."/>
            <person name="Henrissat B."/>
            <person name="Morin E."/>
            <person name="Kohler A."/>
            <person name="Barry K."/>
            <person name="LaButti K."/>
            <person name="Morin E."/>
            <person name="Salamov A."/>
            <person name="Lipzen A."/>
            <person name="Mereny Z."/>
            <person name="Hegedus B."/>
            <person name="Baldrian P."/>
            <person name="Stursova M."/>
            <person name="Weitz H."/>
            <person name="Taylor A."/>
            <person name="Grigoriev I.V."/>
            <person name="Nagy L.G."/>
            <person name="Martin F."/>
            <person name="Kauserud H."/>
        </authorList>
    </citation>
    <scope>NUCLEOTIDE SEQUENCE</scope>
    <source>
        <strain evidence="2">CBHHK182m</strain>
    </source>
</reference>
<name>A0AAD7KGB6_9AGAR</name>
<dbReference type="AlphaFoldDB" id="A0AAD7KGB6"/>
<organism evidence="2 3">
    <name type="scientific">Mycena metata</name>
    <dbReference type="NCBI Taxonomy" id="1033252"/>
    <lineage>
        <taxon>Eukaryota</taxon>
        <taxon>Fungi</taxon>
        <taxon>Dikarya</taxon>
        <taxon>Basidiomycota</taxon>
        <taxon>Agaricomycotina</taxon>
        <taxon>Agaricomycetes</taxon>
        <taxon>Agaricomycetidae</taxon>
        <taxon>Agaricales</taxon>
        <taxon>Marasmiineae</taxon>
        <taxon>Mycenaceae</taxon>
        <taxon>Mycena</taxon>
    </lineage>
</organism>
<evidence type="ECO:0000256" key="1">
    <source>
        <dbReference type="SAM" id="MobiDB-lite"/>
    </source>
</evidence>
<protein>
    <submittedName>
        <fullName evidence="2">Uncharacterized protein</fullName>
    </submittedName>
</protein>
<proteinExistence type="predicted"/>
<keyword evidence="3" id="KW-1185">Reference proteome</keyword>
<comment type="caution">
    <text evidence="2">The sequence shown here is derived from an EMBL/GenBank/DDBJ whole genome shotgun (WGS) entry which is preliminary data.</text>
</comment>
<sequence length="95" mass="10408">MSREQHYHRCEGQHQVRSPQLSLCGRRLIFSNRDTIEGTINYGAHSKFVTKWLDKLEAEQKAAAEPVAPAAAEPEPAGLETPVTEALAQPAEVAA</sequence>
<feature type="region of interest" description="Disordered" evidence="1">
    <location>
        <begin position="60"/>
        <end position="95"/>
    </location>
</feature>
<dbReference type="EMBL" id="JARKIB010000002">
    <property type="protein sequence ID" value="KAJ7784597.1"/>
    <property type="molecule type" value="Genomic_DNA"/>
</dbReference>
<accession>A0AAD7KGB6</accession>
<evidence type="ECO:0000313" key="3">
    <source>
        <dbReference type="Proteomes" id="UP001215598"/>
    </source>
</evidence>
<dbReference type="Proteomes" id="UP001215598">
    <property type="component" value="Unassembled WGS sequence"/>
</dbReference>
<feature type="compositionally biased region" description="Low complexity" evidence="1">
    <location>
        <begin position="63"/>
        <end position="77"/>
    </location>
</feature>
<evidence type="ECO:0000313" key="2">
    <source>
        <dbReference type="EMBL" id="KAJ7784597.1"/>
    </source>
</evidence>